<reference evidence="4 5" key="1">
    <citation type="submission" date="2018-05" db="EMBL/GenBank/DDBJ databases">
        <title>Genome sequencing and assembly of the regulated plant pathogen Lachnellula willkommii and related sister species for the development of diagnostic species identification markers.</title>
        <authorList>
            <person name="Giroux E."/>
            <person name="Bilodeau G."/>
        </authorList>
    </citation>
    <scope>NUCLEOTIDE SEQUENCE [LARGE SCALE GENOMIC DNA]</scope>
    <source>
        <strain evidence="4 5">CBS 160.35</strain>
    </source>
</reference>
<organism evidence="4 5">
    <name type="scientific">Lachnellula occidentalis</name>
    <dbReference type="NCBI Taxonomy" id="215460"/>
    <lineage>
        <taxon>Eukaryota</taxon>
        <taxon>Fungi</taxon>
        <taxon>Dikarya</taxon>
        <taxon>Ascomycota</taxon>
        <taxon>Pezizomycotina</taxon>
        <taxon>Leotiomycetes</taxon>
        <taxon>Helotiales</taxon>
        <taxon>Lachnaceae</taxon>
        <taxon>Lachnellula</taxon>
    </lineage>
</organism>
<keyword evidence="5" id="KW-1185">Reference proteome</keyword>
<keyword evidence="2 4" id="KW-0378">Hydrolase</keyword>
<name>A0A8H8S0N8_9HELO</name>
<dbReference type="InterPro" id="IPR000868">
    <property type="entry name" value="Isochorismatase-like_dom"/>
</dbReference>
<dbReference type="PANTHER" id="PTHR43540">
    <property type="entry name" value="PEROXYUREIDOACRYLATE/UREIDOACRYLATE AMIDOHYDROLASE-RELATED"/>
    <property type="match status" value="1"/>
</dbReference>
<comment type="caution">
    <text evidence="4">The sequence shown here is derived from an EMBL/GenBank/DDBJ whole genome shotgun (WGS) entry which is preliminary data.</text>
</comment>
<dbReference type="GO" id="GO:0016787">
    <property type="term" value="F:hydrolase activity"/>
    <property type="evidence" value="ECO:0007669"/>
    <property type="project" value="UniProtKB-KW"/>
</dbReference>
<accession>A0A8H8S0N8</accession>
<gene>
    <name evidence="4" type="primary">nicF_0</name>
    <name evidence="4" type="ORF">LOCC1_G003347</name>
</gene>
<evidence type="ECO:0000313" key="4">
    <source>
        <dbReference type="EMBL" id="TVY44547.1"/>
    </source>
</evidence>
<feature type="domain" description="Isochorismatase-like" evidence="3">
    <location>
        <begin position="49"/>
        <end position="124"/>
    </location>
</feature>
<dbReference type="SUPFAM" id="SSF52499">
    <property type="entry name" value="Isochorismatase-like hydrolases"/>
    <property type="match status" value="1"/>
</dbReference>
<dbReference type="AlphaFoldDB" id="A0A8H8S0N8"/>
<protein>
    <submittedName>
        <fullName evidence="4">Maleamate amidohydrolase</fullName>
    </submittedName>
</protein>
<dbReference type="InterPro" id="IPR050272">
    <property type="entry name" value="Isochorismatase-like_hydrls"/>
</dbReference>
<sequence>VRYNKGGMLDGGMQYKKSAGCSIWQEGDTRGMDAWLPGLEADAEDTVCVFATTLSAELVLLGVDTLVLCGVSTSGCVRATAVDAVCHGFRPMVVGSASGDRSPAIQNATLRDLDANYADVVSEEEAISKLLAGWS</sequence>
<evidence type="ECO:0000313" key="5">
    <source>
        <dbReference type="Proteomes" id="UP000443090"/>
    </source>
</evidence>
<dbReference type="Gene3D" id="3.40.50.850">
    <property type="entry name" value="Isochorismatase-like"/>
    <property type="match status" value="1"/>
</dbReference>
<dbReference type="OrthoDB" id="1739143at2759"/>
<evidence type="ECO:0000256" key="1">
    <source>
        <dbReference type="ARBA" id="ARBA00006336"/>
    </source>
</evidence>
<evidence type="ECO:0000259" key="3">
    <source>
        <dbReference type="Pfam" id="PF00857"/>
    </source>
</evidence>
<dbReference type="Proteomes" id="UP000443090">
    <property type="component" value="Unassembled WGS sequence"/>
</dbReference>
<comment type="similarity">
    <text evidence="1">Belongs to the isochorismatase family.</text>
</comment>
<feature type="non-terminal residue" evidence="4">
    <location>
        <position position="1"/>
    </location>
</feature>
<evidence type="ECO:0000256" key="2">
    <source>
        <dbReference type="ARBA" id="ARBA00022801"/>
    </source>
</evidence>
<dbReference type="InterPro" id="IPR036380">
    <property type="entry name" value="Isochorismatase-like_sf"/>
</dbReference>
<proteinExistence type="inferred from homology"/>
<dbReference type="PANTHER" id="PTHR43540:SF1">
    <property type="entry name" value="ISOCHORISMATASE HYDROLASE"/>
    <property type="match status" value="1"/>
</dbReference>
<dbReference type="Pfam" id="PF00857">
    <property type="entry name" value="Isochorismatase"/>
    <property type="match status" value="1"/>
</dbReference>
<dbReference type="EMBL" id="QGMI01000229">
    <property type="protein sequence ID" value="TVY44547.1"/>
    <property type="molecule type" value="Genomic_DNA"/>
</dbReference>